<feature type="compositionally biased region" description="Basic and acidic residues" evidence="1">
    <location>
        <begin position="111"/>
        <end position="130"/>
    </location>
</feature>
<protein>
    <submittedName>
        <fullName evidence="3">Putative drug exporter of the RND superfamily</fullName>
    </submittedName>
</protein>
<dbReference type="Proteomes" id="UP000198716">
    <property type="component" value="Unassembled WGS sequence"/>
</dbReference>
<evidence type="ECO:0000256" key="2">
    <source>
        <dbReference type="SAM" id="Phobius"/>
    </source>
</evidence>
<evidence type="ECO:0000256" key="1">
    <source>
        <dbReference type="SAM" id="MobiDB-lite"/>
    </source>
</evidence>
<evidence type="ECO:0000313" key="4">
    <source>
        <dbReference type="Proteomes" id="UP000198716"/>
    </source>
</evidence>
<dbReference type="EMBL" id="FOMZ01000020">
    <property type="protein sequence ID" value="SFE65130.1"/>
    <property type="molecule type" value="Genomic_DNA"/>
</dbReference>
<feature type="transmembrane region" description="Helical" evidence="2">
    <location>
        <begin position="14"/>
        <end position="35"/>
    </location>
</feature>
<organism evidence="3 4">
    <name type="scientific">Actinopolyspora alba</name>
    <dbReference type="NCBI Taxonomy" id="673379"/>
    <lineage>
        <taxon>Bacteria</taxon>
        <taxon>Bacillati</taxon>
        <taxon>Actinomycetota</taxon>
        <taxon>Actinomycetes</taxon>
        <taxon>Actinopolysporales</taxon>
        <taxon>Actinopolysporaceae</taxon>
        <taxon>Actinopolyspora</taxon>
        <taxon>Actinopolyspora alba group</taxon>
    </lineage>
</organism>
<keyword evidence="2" id="KW-1133">Transmembrane helix</keyword>
<proteinExistence type="predicted"/>
<feature type="region of interest" description="Disordered" evidence="1">
    <location>
        <begin position="104"/>
        <end position="130"/>
    </location>
</feature>
<accession>A0A1I2CBU2</accession>
<dbReference type="RefSeq" id="WP_217641880.1">
    <property type="nucleotide sequence ID" value="NZ_FOMZ01000020.1"/>
</dbReference>
<reference evidence="4" key="1">
    <citation type="submission" date="2016-10" db="EMBL/GenBank/DDBJ databases">
        <authorList>
            <person name="Varghese N."/>
            <person name="Submissions S."/>
        </authorList>
    </citation>
    <scope>NUCLEOTIDE SEQUENCE [LARGE SCALE GENOMIC DNA]</scope>
    <source>
        <strain evidence="4">DSM 45004</strain>
    </source>
</reference>
<gene>
    <name evidence="3" type="ORF">SAMN04487819_12034</name>
</gene>
<keyword evidence="4" id="KW-1185">Reference proteome</keyword>
<sequence>MFASWGSLAYRRRLPVLVTVLLVVITGGIWGFGVFDRLSQGGYESPDSEAAEAQRRAERVLGSSGDVVVLYSVDRGTVDNPELGERIRSTLADLPDSAVREVNSYWSTPEPRTDRCGPHHGAGHDPTRGW</sequence>
<keyword evidence="2" id="KW-0472">Membrane</keyword>
<evidence type="ECO:0000313" key="3">
    <source>
        <dbReference type="EMBL" id="SFE65130.1"/>
    </source>
</evidence>
<keyword evidence="2" id="KW-0812">Transmembrane</keyword>
<name>A0A1I2CBU2_9ACTN</name>
<dbReference type="AlphaFoldDB" id="A0A1I2CBU2"/>